<dbReference type="Proteomes" id="UP000800039">
    <property type="component" value="Unassembled WGS sequence"/>
</dbReference>
<evidence type="ECO:0000256" key="1">
    <source>
        <dbReference type="SAM" id="Coils"/>
    </source>
</evidence>
<dbReference type="GeneID" id="63851664"/>
<dbReference type="Pfam" id="PF20253">
    <property type="entry name" value="DUF6604"/>
    <property type="match status" value="1"/>
</dbReference>
<feature type="coiled-coil region" evidence="1">
    <location>
        <begin position="895"/>
        <end position="924"/>
    </location>
</feature>
<reference evidence="3" key="1">
    <citation type="submission" date="2020-01" db="EMBL/GenBank/DDBJ databases">
        <authorList>
            <consortium name="DOE Joint Genome Institute"/>
            <person name="Haridas S."/>
            <person name="Albert R."/>
            <person name="Binder M."/>
            <person name="Bloem J."/>
            <person name="Labutti K."/>
            <person name="Salamov A."/>
            <person name="Andreopoulos B."/>
            <person name="Baker S.E."/>
            <person name="Barry K."/>
            <person name="Bills G."/>
            <person name="Bluhm B.H."/>
            <person name="Cannon C."/>
            <person name="Castanera R."/>
            <person name="Culley D.E."/>
            <person name="Daum C."/>
            <person name="Ezra D."/>
            <person name="Gonzalez J.B."/>
            <person name="Henrissat B."/>
            <person name="Kuo A."/>
            <person name="Liang C."/>
            <person name="Lipzen A."/>
            <person name="Lutzoni F."/>
            <person name="Magnuson J."/>
            <person name="Mondo S."/>
            <person name="Nolan M."/>
            <person name="Ohm R."/>
            <person name="Pangilinan J."/>
            <person name="Park H.-J."/>
            <person name="Ramirez L."/>
            <person name="Alfaro M."/>
            <person name="Sun H."/>
            <person name="Tritt A."/>
            <person name="Yoshinaga Y."/>
            <person name="Zwiers L.-H."/>
            <person name="Turgeon B.G."/>
            <person name="Goodwin S.B."/>
            <person name="Spatafora J.W."/>
            <person name="Crous P.W."/>
            <person name="Grigoriev I.V."/>
        </authorList>
    </citation>
    <scope>NUCLEOTIDE SEQUENCE</scope>
    <source>
        <strain evidence="3">CBS 394.84</strain>
    </source>
</reference>
<protein>
    <recommendedName>
        <fullName evidence="2">DUF6604 domain-containing protein</fullName>
    </recommendedName>
</protein>
<accession>A0A9P4L3Q2</accession>
<organism evidence="3 4">
    <name type="scientific">Cucurbitaria berberidis CBS 394.84</name>
    <dbReference type="NCBI Taxonomy" id="1168544"/>
    <lineage>
        <taxon>Eukaryota</taxon>
        <taxon>Fungi</taxon>
        <taxon>Dikarya</taxon>
        <taxon>Ascomycota</taxon>
        <taxon>Pezizomycotina</taxon>
        <taxon>Dothideomycetes</taxon>
        <taxon>Pleosporomycetidae</taxon>
        <taxon>Pleosporales</taxon>
        <taxon>Pleosporineae</taxon>
        <taxon>Cucurbitariaceae</taxon>
        <taxon>Cucurbitaria</taxon>
    </lineage>
</organism>
<dbReference type="OrthoDB" id="3793343at2759"/>
<dbReference type="EMBL" id="ML976620">
    <property type="protein sequence ID" value="KAF1840559.1"/>
    <property type="molecule type" value="Genomic_DNA"/>
</dbReference>
<gene>
    <name evidence="3" type="ORF">K460DRAFT_371760</name>
</gene>
<comment type="caution">
    <text evidence="3">The sequence shown here is derived from an EMBL/GenBank/DDBJ whole genome shotgun (WGS) entry which is preliminary data.</text>
</comment>
<dbReference type="AlphaFoldDB" id="A0A9P4L3Q2"/>
<evidence type="ECO:0000313" key="4">
    <source>
        <dbReference type="Proteomes" id="UP000800039"/>
    </source>
</evidence>
<evidence type="ECO:0000259" key="2">
    <source>
        <dbReference type="Pfam" id="PF20253"/>
    </source>
</evidence>
<dbReference type="RefSeq" id="XP_040783122.1">
    <property type="nucleotide sequence ID" value="XM_040934413.1"/>
</dbReference>
<dbReference type="InterPro" id="IPR046539">
    <property type="entry name" value="DUF6604"/>
</dbReference>
<keyword evidence="1" id="KW-0175">Coiled coil</keyword>
<feature type="domain" description="DUF6604" evidence="2">
    <location>
        <begin position="12"/>
        <end position="238"/>
    </location>
</feature>
<keyword evidence="4" id="KW-1185">Reference proteome</keyword>
<proteinExistence type="predicted"/>
<dbReference type="PANTHER" id="PTHR38795">
    <property type="entry name" value="DUF6604 DOMAIN-CONTAINING PROTEIN"/>
    <property type="match status" value="1"/>
</dbReference>
<dbReference type="PANTHER" id="PTHR38795:SF1">
    <property type="entry name" value="DUF6604 DOMAIN-CONTAINING PROTEIN"/>
    <property type="match status" value="1"/>
</dbReference>
<evidence type="ECO:0000313" key="3">
    <source>
        <dbReference type="EMBL" id="KAF1840559.1"/>
    </source>
</evidence>
<name>A0A9P4L3Q2_9PLEO</name>
<sequence length="925" mass="106706">MLPIEVQYNRSEYKKDTKYIAGYLLKTSQKCGYRRRAVTENIKGYDIHENEFEPMAQAIADNASTVTLPVYLRIIFARAIRFRREVTAWYRIQSKHTREDAQHDAFANRLEATLNILRPYMPKTKRTKDDAKTSTASSLDNQFSKLQLQQPIDEDQEVITSKFELANLPSVPTLRIGADESQIEENFFIEIQSFLKELHAVRYHVGELWRLKETDLITKAVVTNTAIDLLRRKEYEFEQSLVRPIRFPVARFPIWSLPALLFYMDADLEPQLKGITIEEFALPSALILNSNALSGEGQKHAALCCYPVYNALKWFLGAVDLGREKSGFRPAILAINPGDLRGEAIHSDLFRAVEWAQCLLITNGLFENMLPEDEATRGIRHMCVAREVPLWTTFGIQILVDLKNILGDSVGDAFREVQRNLVETSVRIERLRGQENPLAAIDKGIILTDTLEHIQLLKSFLLEDRLVTEVRREAAKIRPLTVIDKHIGPLVKEKHYFWRNNPLRCGMIKYHLNLMTRHRSFEVERSRCQILSVAHLYNICRTSFPNAPHWPDMEFCIDRQDPNYLFHGRVPRNFGEAAQELTLAFSGSGLATAARGPSRLSPNVRLYRKRRIFQNPCFIDELWLDRIAPNHKACTTKEADESVRLLLNAITDRKEANKQLRLMNLPVETIRTNKEEPDGFLTHLLQPKSPLDLLSTLGRLQIWMELEQLDIHFDILYLLELCNKILAEIYEELREDSKFFDVFKSMDGRGRVDALSASLTLVALAAQEERICTQRPNIRRVRLAQMRKVHEIMQKHFLRVVKDKPGERTWVGDTCISNLVTTEKEKMTGTFTSPIDFFDGRENGRADGVTDVQVEGISEGPASASKLYTNWDFGSSREESKMFNALSRFRGGLEKRRWEITVEKELEELKQEQKEKEQKDKEQEG</sequence>